<dbReference type="PROSITE" id="PS51186">
    <property type="entry name" value="GNAT"/>
    <property type="match status" value="1"/>
</dbReference>
<keyword evidence="3" id="KW-1185">Reference proteome</keyword>
<dbReference type="Pfam" id="PF00583">
    <property type="entry name" value="Acetyltransf_1"/>
    <property type="match status" value="1"/>
</dbReference>
<name>A0ABV8ZI35_9FLAO</name>
<protein>
    <submittedName>
        <fullName evidence="2">GNAT family N-acetyltransferase</fullName>
        <ecNumber evidence="2">2.3.1.-</ecNumber>
    </submittedName>
</protein>
<dbReference type="CDD" id="cd04301">
    <property type="entry name" value="NAT_SF"/>
    <property type="match status" value="1"/>
</dbReference>
<dbReference type="Proteomes" id="UP001596003">
    <property type="component" value="Unassembled WGS sequence"/>
</dbReference>
<comment type="caution">
    <text evidence="2">The sequence shown here is derived from an EMBL/GenBank/DDBJ whole genome shotgun (WGS) entry which is preliminary data.</text>
</comment>
<reference evidence="3" key="1">
    <citation type="journal article" date="2019" name="Int. J. Syst. Evol. Microbiol.">
        <title>The Global Catalogue of Microorganisms (GCM) 10K type strain sequencing project: providing services to taxonomists for standard genome sequencing and annotation.</title>
        <authorList>
            <consortium name="The Broad Institute Genomics Platform"/>
            <consortium name="The Broad Institute Genome Sequencing Center for Infectious Disease"/>
            <person name="Wu L."/>
            <person name="Ma J."/>
        </authorList>
    </citation>
    <scope>NUCLEOTIDE SEQUENCE [LARGE SCALE GENOMIC DNA]</scope>
    <source>
        <strain evidence="3">NBRC 103627</strain>
    </source>
</reference>
<keyword evidence="2" id="KW-0808">Transferase</keyword>
<gene>
    <name evidence="2" type="ORF">ACFO3N_18360</name>
</gene>
<dbReference type="GO" id="GO:0016746">
    <property type="term" value="F:acyltransferase activity"/>
    <property type="evidence" value="ECO:0007669"/>
    <property type="project" value="UniProtKB-KW"/>
</dbReference>
<dbReference type="InterPro" id="IPR000182">
    <property type="entry name" value="GNAT_dom"/>
</dbReference>
<dbReference type="Gene3D" id="3.40.630.30">
    <property type="match status" value="1"/>
</dbReference>
<sequence length="155" mass="18003">MEKTFEFTVENCDRKSTKKIIDGIIEYNLSKVAATNHIYTPLEFTVKNEKGTEIGGILAELGYWNDLEIKVLWVEESYRKRGIGTLLLQYAEKTAKEKGAEISMLDTFDFQAENFYLKNGYEPIGEIKDFPKGHRRIYLSKKLNIKALKNKHFKI</sequence>
<dbReference type="InterPro" id="IPR016181">
    <property type="entry name" value="Acyl_CoA_acyltransferase"/>
</dbReference>
<dbReference type="EC" id="2.3.1.-" evidence="2"/>
<dbReference type="EMBL" id="JBHSFY010000012">
    <property type="protein sequence ID" value="MFC4479046.1"/>
    <property type="molecule type" value="Genomic_DNA"/>
</dbReference>
<evidence type="ECO:0000313" key="3">
    <source>
        <dbReference type="Proteomes" id="UP001596003"/>
    </source>
</evidence>
<evidence type="ECO:0000259" key="1">
    <source>
        <dbReference type="PROSITE" id="PS51186"/>
    </source>
</evidence>
<dbReference type="SUPFAM" id="SSF55729">
    <property type="entry name" value="Acyl-CoA N-acyltransferases (Nat)"/>
    <property type="match status" value="1"/>
</dbReference>
<evidence type="ECO:0000313" key="2">
    <source>
        <dbReference type="EMBL" id="MFC4479046.1"/>
    </source>
</evidence>
<proteinExistence type="predicted"/>
<accession>A0ABV8ZI35</accession>
<organism evidence="2 3">
    <name type="scientific">Flavobacterium chungangensis</name>
    <dbReference type="NCBI Taxonomy" id="2708132"/>
    <lineage>
        <taxon>Bacteria</taxon>
        <taxon>Pseudomonadati</taxon>
        <taxon>Bacteroidota</taxon>
        <taxon>Flavobacteriia</taxon>
        <taxon>Flavobacteriales</taxon>
        <taxon>Flavobacteriaceae</taxon>
        <taxon>Flavobacterium</taxon>
    </lineage>
</organism>
<keyword evidence="2" id="KW-0012">Acyltransferase</keyword>
<dbReference type="RefSeq" id="WP_379800163.1">
    <property type="nucleotide sequence ID" value="NZ_JBHSFY010000012.1"/>
</dbReference>
<feature type="domain" description="N-acetyltransferase" evidence="1">
    <location>
        <begin position="7"/>
        <end position="144"/>
    </location>
</feature>